<dbReference type="Proteomes" id="UP000593565">
    <property type="component" value="Unassembled WGS sequence"/>
</dbReference>
<dbReference type="Gene3D" id="1.25.40.10">
    <property type="entry name" value="Tetratricopeptide repeat domain"/>
    <property type="match status" value="1"/>
</dbReference>
<evidence type="ECO:0000313" key="4">
    <source>
        <dbReference type="Proteomes" id="UP000593565"/>
    </source>
</evidence>
<dbReference type="AlphaFoldDB" id="A0A7J6B8Q2"/>
<dbReference type="InterPro" id="IPR011990">
    <property type="entry name" value="TPR-like_helical_dom_sf"/>
</dbReference>
<evidence type="ECO:0000256" key="2">
    <source>
        <dbReference type="ARBA" id="ARBA00022803"/>
    </source>
</evidence>
<accession>A0A7J6B8Q2</accession>
<name>A0A7J6B8Q2_AMEME</name>
<dbReference type="InterPro" id="IPR039663">
    <property type="entry name" value="AIP/AIPL1/TTC9"/>
</dbReference>
<proteinExistence type="predicted"/>
<gene>
    <name evidence="3" type="ORF">AMELA_G00055960</name>
</gene>
<keyword evidence="4" id="KW-1185">Reference proteome</keyword>
<keyword evidence="2" id="KW-0802">TPR repeat</keyword>
<reference evidence="3 4" key="1">
    <citation type="submission" date="2020-02" db="EMBL/GenBank/DDBJ databases">
        <title>A chromosome-scale genome assembly of the black bullhead catfish (Ameiurus melas).</title>
        <authorList>
            <person name="Wen M."/>
            <person name="Zham M."/>
            <person name="Cabau C."/>
            <person name="Klopp C."/>
            <person name="Donnadieu C."/>
            <person name="Roques C."/>
            <person name="Bouchez O."/>
            <person name="Lampietro C."/>
            <person name="Jouanno E."/>
            <person name="Herpin A."/>
            <person name="Louis A."/>
            <person name="Berthelot C."/>
            <person name="Parey E."/>
            <person name="Roest-Crollius H."/>
            <person name="Braasch I."/>
            <person name="Postlethwait J."/>
            <person name="Robinson-Rechavi M."/>
            <person name="Echchiki A."/>
            <person name="Begum T."/>
            <person name="Montfort J."/>
            <person name="Schartl M."/>
            <person name="Bobe J."/>
            <person name="Guiguen Y."/>
        </authorList>
    </citation>
    <scope>NUCLEOTIDE SEQUENCE [LARGE SCALE GENOMIC DNA]</scope>
    <source>
        <strain evidence="3">M_S1</strain>
        <tissue evidence="3">Blood</tissue>
    </source>
</reference>
<sequence>MTDEEKLSACEIHVRRKRSFKNGDIEGATKYYNAIACLEEPPDEDNVKAYFKREKLTLRPNGSQARADFEKVLNLDPSLGPAVAKEIRAMEERIREKQKEEKGRYKNLFISSSTSPAATMT</sequence>
<protein>
    <submittedName>
        <fullName evidence="3">Uncharacterized protein</fullName>
    </submittedName>
</protein>
<dbReference type="EMBL" id="JAAGNN010000004">
    <property type="protein sequence ID" value="KAF4090789.1"/>
    <property type="molecule type" value="Genomic_DNA"/>
</dbReference>
<dbReference type="PANTHER" id="PTHR11242">
    <property type="entry name" value="ARYL HYDROCARBON RECEPTOR INTERACTING PROTEIN RELATED"/>
    <property type="match status" value="1"/>
</dbReference>
<evidence type="ECO:0000313" key="3">
    <source>
        <dbReference type="EMBL" id="KAF4090789.1"/>
    </source>
</evidence>
<organism evidence="3 4">
    <name type="scientific">Ameiurus melas</name>
    <name type="common">Black bullhead</name>
    <name type="synonym">Silurus melas</name>
    <dbReference type="NCBI Taxonomy" id="219545"/>
    <lineage>
        <taxon>Eukaryota</taxon>
        <taxon>Metazoa</taxon>
        <taxon>Chordata</taxon>
        <taxon>Craniata</taxon>
        <taxon>Vertebrata</taxon>
        <taxon>Euteleostomi</taxon>
        <taxon>Actinopterygii</taxon>
        <taxon>Neopterygii</taxon>
        <taxon>Teleostei</taxon>
        <taxon>Ostariophysi</taxon>
        <taxon>Siluriformes</taxon>
        <taxon>Ictaluridae</taxon>
        <taxon>Ameiurus</taxon>
    </lineage>
</organism>
<dbReference type="PANTHER" id="PTHR11242:SF3">
    <property type="entry name" value="AH RECEPTOR-INTERACTING PROTEIN"/>
    <property type="match status" value="1"/>
</dbReference>
<comment type="caution">
    <text evidence="3">The sequence shown here is derived from an EMBL/GenBank/DDBJ whole genome shotgun (WGS) entry which is preliminary data.</text>
</comment>
<keyword evidence="1" id="KW-0677">Repeat</keyword>
<evidence type="ECO:0000256" key="1">
    <source>
        <dbReference type="ARBA" id="ARBA00022737"/>
    </source>
</evidence>